<evidence type="ECO:0000313" key="1">
    <source>
        <dbReference type="EMBL" id="GMH03853.1"/>
    </source>
</evidence>
<dbReference type="Proteomes" id="UP001279734">
    <property type="component" value="Unassembled WGS sequence"/>
</dbReference>
<protein>
    <submittedName>
        <fullName evidence="1">Uncharacterized protein</fullName>
    </submittedName>
</protein>
<reference evidence="1" key="1">
    <citation type="submission" date="2023-05" db="EMBL/GenBank/DDBJ databases">
        <title>Nepenthes gracilis genome sequencing.</title>
        <authorList>
            <person name="Fukushima K."/>
        </authorList>
    </citation>
    <scope>NUCLEOTIDE SEQUENCE</scope>
    <source>
        <strain evidence="1">SING2019-196</strain>
    </source>
</reference>
<dbReference type="AlphaFoldDB" id="A0AAD3XGP7"/>
<name>A0AAD3XGP7_NEPGR</name>
<comment type="caution">
    <text evidence="1">The sequence shown here is derived from an EMBL/GenBank/DDBJ whole genome shotgun (WGS) entry which is preliminary data.</text>
</comment>
<organism evidence="1 2">
    <name type="scientific">Nepenthes gracilis</name>
    <name type="common">Slender pitcher plant</name>
    <dbReference type="NCBI Taxonomy" id="150966"/>
    <lineage>
        <taxon>Eukaryota</taxon>
        <taxon>Viridiplantae</taxon>
        <taxon>Streptophyta</taxon>
        <taxon>Embryophyta</taxon>
        <taxon>Tracheophyta</taxon>
        <taxon>Spermatophyta</taxon>
        <taxon>Magnoliopsida</taxon>
        <taxon>eudicotyledons</taxon>
        <taxon>Gunneridae</taxon>
        <taxon>Pentapetalae</taxon>
        <taxon>Caryophyllales</taxon>
        <taxon>Nepenthaceae</taxon>
        <taxon>Nepenthes</taxon>
    </lineage>
</organism>
<dbReference type="EMBL" id="BSYO01000004">
    <property type="protein sequence ID" value="GMH03853.1"/>
    <property type="molecule type" value="Genomic_DNA"/>
</dbReference>
<sequence>MLKGLLILQPRNLEMLGLKIVMDGQQTVNHSITTYHPNRLIDLSSHLFKPYFLSKHQQNPHDQLKSLVGVLAPNSKSLGEGPFSWSSRVFMQVSNHGGKGYCCEVQILGWS</sequence>
<evidence type="ECO:0000313" key="2">
    <source>
        <dbReference type="Proteomes" id="UP001279734"/>
    </source>
</evidence>
<accession>A0AAD3XGP7</accession>
<gene>
    <name evidence="1" type="ORF">Nepgr_005692</name>
</gene>
<proteinExistence type="predicted"/>
<keyword evidence="2" id="KW-1185">Reference proteome</keyword>